<accession>A0A7Y6UPE6</accession>
<evidence type="ECO:0000256" key="1">
    <source>
        <dbReference type="SAM" id="Coils"/>
    </source>
</evidence>
<sequence length="153" mass="17493">MNVASFLMRNPRQKREDLGDYVLRVVLESLQEKDARVRAELVDEALSFYRGRIVDSVEEAAEERAGSEKRRLEAQLAELKAKHQTLEATHQRLVTSYPTSVPVREAEEARLGAYRLARERAALLAEYPPGTPTMMSEDIREKVKDPKPKWAKS</sequence>
<feature type="coiled-coil region" evidence="1">
    <location>
        <begin position="62"/>
        <end position="96"/>
    </location>
</feature>
<comment type="caution">
    <text evidence="3">The sequence shown here is derived from an EMBL/GenBank/DDBJ whole genome shotgun (WGS) entry which is preliminary data.</text>
</comment>
<keyword evidence="1" id="KW-0175">Coiled coil</keyword>
<dbReference type="AlphaFoldDB" id="A0A7Y6UPE6"/>
<dbReference type="EMBL" id="JABWDU010000005">
    <property type="protein sequence ID" value="NVD41280.1"/>
    <property type="molecule type" value="Genomic_DNA"/>
</dbReference>
<dbReference type="Proteomes" id="UP000520198">
    <property type="component" value="Unassembled WGS sequence"/>
</dbReference>
<evidence type="ECO:0000313" key="3">
    <source>
        <dbReference type="EMBL" id="NVD41280.1"/>
    </source>
</evidence>
<keyword evidence="4" id="KW-1185">Reference proteome</keyword>
<dbReference type="RefSeq" id="WP_176354714.1">
    <property type="nucleotide sequence ID" value="NZ_JABWDU010000005.1"/>
</dbReference>
<feature type="compositionally biased region" description="Basic and acidic residues" evidence="2">
    <location>
        <begin position="137"/>
        <end position="153"/>
    </location>
</feature>
<protein>
    <submittedName>
        <fullName evidence="3">Uncharacterized protein</fullName>
    </submittedName>
</protein>
<feature type="region of interest" description="Disordered" evidence="2">
    <location>
        <begin position="128"/>
        <end position="153"/>
    </location>
</feature>
<evidence type="ECO:0000256" key="2">
    <source>
        <dbReference type="SAM" id="MobiDB-lite"/>
    </source>
</evidence>
<reference evidence="3 4" key="1">
    <citation type="submission" date="2020-06" db="EMBL/GenBank/DDBJ databases">
        <authorList>
            <person name="Grouzdev D.S."/>
        </authorList>
    </citation>
    <scope>NUCLEOTIDE SEQUENCE [LARGE SCALE GENOMIC DNA]</scope>
    <source>
        <strain evidence="3 4">HO-A22</strain>
    </source>
</reference>
<organism evidence="3 4">
    <name type="scientific">Ensifer oleiphilus</name>
    <dbReference type="NCBI Taxonomy" id="2742698"/>
    <lineage>
        <taxon>Bacteria</taxon>
        <taxon>Pseudomonadati</taxon>
        <taxon>Pseudomonadota</taxon>
        <taxon>Alphaproteobacteria</taxon>
        <taxon>Hyphomicrobiales</taxon>
        <taxon>Rhizobiaceae</taxon>
        <taxon>Sinorhizobium/Ensifer group</taxon>
        <taxon>Ensifer</taxon>
    </lineage>
</organism>
<proteinExistence type="predicted"/>
<gene>
    <name evidence="3" type="ORF">HT585_20600</name>
</gene>
<evidence type="ECO:0000313" key="4">
    <source>
        <dbReference type="Proteomes" id="UP000520198"/>
    </source>
</evidence>
<name>A0A7Y6UPE6_9HYPH</name>